<accession>A0A0G4IEY7</accession>
<feature type="compositionally biased region" description="Pro residues" evidence="1">
    <location>
        <begin position="248"/>
        <end position="258"/>
    </location>
</feature>
<evidence type="ECO:0000256" key="1">
    <source>
        <dbReference type="SAM" id="MobiDB-lite"/>
    </source>
</evidence>
<dbReference type="VEuPathDB" id="CryptoDB:Cvel_2410"/>
<proteinExistence type="predicted"/>
<dbReference type="EMBL" id="CDMZ01005898">
    <property type="protein sequence ID" value="CEM55659.1"/>
    <property type="molecule type" value="Genomic_DNA"/>
</dbReference>
<name>A0A0G4IEY7_9ALVE</name>
<dbReference type="AlphaFoldDB" id="A0A0G4IEY7"/>
<feature type="region of interest" description="Disordered" evidence="1">
    <location>
        <begin position="243"/>
        <end position="319"/>
    </location>
</feature>
<gene>
    <name evidence="2" type="ORF">Cvel_2410</name>
</gene>
<organism evidence="2">
    <name type="scientific">Chromera velia CCMP2878</name>
    <dbReference type="NCBI Taxonomy" id="1169474"/>
    <lineage>
        <taxon>Eukaryota</taxon>
        <taxon>Sar</taxon>
        <taxon>Alveolata</taxon>
        <taxon>Colpodellida</taxon>
        <taxon>Chromeraceae</taxon>
        <taxon>Chromera</taxon>
    </lineage>
</organism>
<evidence type="ECO:0000313" key="2">
    <source>
        <dbReference type="EMBL" id="CEM55659.1"/>
    </source>
</evidence>
<protein>
    <submittedName>
        <fullName evidence="2">Uncharacterized protein</fullName>
    </submittedName>
</protein>
<reference evidence="2" key="1">
    <citation type="submission" date="2014-11" db="EMBL/GenBank/DDBJ databases">
        <authorList>
            <person name="Otto D Thomas"/>
            <person name="Naeem Raeece"/>
        </authorList>
    </citation>
    <scope>NUCLEOTIDE SEQUENCE</scope>
</reference>
<sequence>MQTPGANATAVDVLPINPSVPGISSNAHNPGVGFQVGSNNHGAVHSPPESPNVRSASTAGVEKSLLVIRSNLDIASQNMDTVTALCDSAKERIRKSQMTQNEIARELHQLLADSHFSHQPAAFGSPPKTPNGPHSPLSADRIAAALQQTRTSGFNGFLEAVNTGVNTMLEAVGVTSKEPTKEGTMPVQFQAPTSTTQPPPINSHVQAAGGPPLAPPAFQTAQNPGLLMPMPPAQDMAALNTLQSAQRPPSPPTGPSPSKPTVSFAPAAAAGPPVPTGFQLQQQPQRHAMPPQAPTAVHLPLPVSRVGGAGQAPLNATRA</sequence>
<feature type="compositionally biased region" description="Low complexity" evidence="1">
    <location>
        <begin position="259"/>
        <end position="271"/>
    </location>
</feature>